<protein>
    <submittedName>
        <fullName evidence="3">Uncharacterized protein</fullName>
    </submittedName>
</protein>
<keyword evidence="2" id="KW-0812">Transmembrane</keyword>
<organism evidence="3 4">
    <name type="scientific">Diacronema lutheri</name>
    <name type="common">Unicellular marine alga</name>
    <name type="synonym">Monochrysis lutheri</name>
    <dbReference type="NCBI Taxonomy" id="2081491"/>
    <lineage>
        <taxon>Eukaryota</taxon>
        <taxon>Haptista</taxon>
        <taxon>Haptophyta</taxon>
        <taxon>Pavlovophyceae</taxon>
        <taxon>Pavlovales</taxon>
        <taxon>Pavlovaceae</taxon>
        <taxon>Diacronema</taxon>
    </lineage>
</organism>
<evidence type="ECO:0000313" key="3">
    <source>
        <dbReference type="EMBL" id="KAG8464448.1"/>
    </source>
</evidence>
<gene>
    <name evidence="3" type="ORF">KFE25_003511</name>
</gene>
<dbReference type="EMBL" id="JAGTXO010000013">
    <property type="protein sequence ID" value="KAG8464448.1"/>
    <property type="molecule type" value="Genomic_DNA"/>
</dbReference>
<feature type="transmembrane region" description="Helical" evidence="2">
    <location>
        <begin position="213"/>
        <end position="233"/>
    </location>
</feature>
<feature type="transmembrane region" description="Helical" evidence="2">
    <location>
        <begin position="245"/>
        <end position="269"/>
    </location>
</feature>
<dbReference type="OrthoDB" id="10009520at2759"/>
<sequence length="380" mass="40797">MLASGSHVEHGTLAARAGRLICPYAVHGDCASSPIDDAELARHTPASTFALHLRARERLREHDSLQASLVALFPDARQCGRCSLGPITHAACADLLVHDGRAAVMPSSVQRGDSFINNSCPRCGWFSHSIEHWPSWDGVLRDGELHAQWSTASSAAWRPHRASAIVALSTWLWRLCAAGAALASMALLSLALAQAIRRHLLADARLDEHSASVVAFLAACVVASFPLAFPWSPCAARFGVDQGRCMFCATHISTLCFVWAAFVLTGVLILSEVPIWATLAIVMLMLGVPLLHVQVRANRLWRLEWEATNSAQAEAESEEFPFQRLGPARAATDDVELGASPSHGGGDVPRSPLVLVARAATAGDAERRHVLDKAPSSPMT</sequence>
<keyword evidence="4" id="KW-1185">Reference proteome</keyword>
<feature type="region of interest" description="Disordered" evidence="1">
    <location>
        <begin position="333"/>
        <end position="352"/>
    </location>
</feature>
<dbReference type="AlphaFoldDB" id="A0A8J5XD16"/>
<feature type="transmembrane region" description="Helical" evidence="2">
    <location>
        <begin position="275"/>
        <end position="293"/>
    </location>
</feature>
<evidence type="ECO:0000256" key="1">
    <source>
        <dbReference type="SAM" id="MobiDB-lite"/>
    </source>
</evidence>
<keyword evidence="2" id="KW-1133">Transmembrane helix</keyword>
<proteinExistence type="predicted"/>
<reference evidence="3" key="1">
    <citation type="submission" date="2021-05" db="EMBL/GenBank/DDBJ databases">
        <title>The genome of the haptophyte Pavlova lutheri (Diacronema luteri, Pavlovales) - a model for lipid biosynthesis in eukaryotic algae.</title>
        <authorList>
            <person name="Hulatt C.J."/>
            <person name="Posewitz M.C."/>
        </authorList>
    </citation>
    <scope>NUCLEOTIDE SEQUENCE</scope>
    <source>
        <strain evidence="3">NIVA-4/92</strain>
    </source>
</reference>
<comment type="caution">
    <text evidence="3">The sequence shown here is derived from an EMBL/GenBank/DDBJ whole genome shotgun (WGS) entry which is preliminary data.</text>
</comment>
<feature type="transmembrane region" description="Helical" evidence="2">
    <location>
        <begin position="171"/>
        <end position="193"/>
    </location>
</feature>
<evidence type="ECO:0000256" key="2">
    <source>
        <dbReference type="SAM" id="Phobius"/>
    </source>
</evidence>
<evidence type="ECO:0000313" key="4">
    <source>
        <dbReference type="Proteomes" id="UP000751190"/>
    </source>
</evidence>
<accession>A0A8J5XD16</accession>
<keyword evidence="2" id="KW-0472">Membrane</keyword>
<dbReference type="Proteomes" id="UP000751190">
    <property type="component" value="Unassembled WGS sequence"/>
</dbReference>
<name>A0A8J5XD16_DIALT</name>